<proteinExistence type="inferred from homology"/>
<dbReference type="InterPro" id="IPR022754">
    <property type="entry name" value="DNA_pol_III_gamma-3"/>
</dbReference>
<keyword evidence="10" id="KW-0239">DNA-directed DNA polymerase</keyword>
<evidence type="ECO:0000256" key="12">
    <source>
        <dbReference type="SAM" id="MobiDB-lite"/>
    </source>
</evidence>
<dbReference type="PANTHER" id="PTHR11669:SF0">
    <property type="entry name" value="PROTEIN STICHEL-LIKE 2"/>
    <property type="match status" value="1"/>
</dbReference>
<keyword evidence="8" id="KW-0862">Zinc</keyword>
<dbReference type="EMBL" id="FQZS01000032">
    <property type="protein sequence ID" value="SHJ33941.1"/>
    <property type="molecule type" value="Genomic_DNA"/>
</dbReference>
<dbReference type="Pfam" id="PF12169">
    <property type="entry name" value="DNA_pol3_gamma3"/>
    <property type="match status" value="1"/>
</dbReference>
<keyword evidence="7" id="KW-0547">Nucleotide-binding</keyword>
<dbReference type="Pfam" id="PF20964">
    <property type="entry name" value="DnaX_C"/>
    <property type="match status" value="1"/>
</dbReference>
<dbReference type="NCBIfam" id="TIGR01128">
    <property type="entry name" value="holA"/>
    <property type="match status" value="1"/>
</dbReference>
<evidence type="ECO:0000256" key="4">
    <source>
        <dbReference type="ARBA" id="ARBA00022695"/>
    </source>
</evidence>
<dbReference type="NCBIfam" id="NF004046">
    <property type="entry name" value="PRK05563.1"/>
    <property type="match status" value="1"/>
</dbReference>
<dbReference type="STRING" id="1122184.SAMN02745176_03267"/>
<dbReference type="CDD" id="cd00009">
    <property type="entry name" value="AAA"/>
    <property type="match status" value="1"/>
</dbReference>
<dbReference type="InterPro" id="IPR045085">
    <property type="entry name" value="HLD_clamp_pol_III_gamma_tau"/>
</dbReference>
<evidence type="ECO:0000313" key="15">
    <source>
        <dbReference type="Proteomes" id="UP000184442"/>
    </source>
</evidence>
<evidence type="ECO:0000256" key="10">
    <source>
        <dbReference type="ARBA" id="ARBA00022932"/>
    </source>
</evidence>
<dbReference type="PANTHER" id="PTHR11669">
    <property type="entry name" value="REPLICATION FACTOR C / DNA POLYMERASE III GAMMA-TAU SUBUNIT"/>
    <property type="match status" value="1"/>
</dbReference>
<dbReference type="GO" id="GO:0009360">
    <property type="term" value="C:DNA polymerase III complex"/>
    <property type="evidence" value="ECO:0007669"/>
    <property type="project" value="InterPro"/>
</dbReference>
<dbReference type="SUPFAM" id="SSF48019">
    <property type="entry name" value="post-AAA+ oligomerization domain-like"/>
    <property type="match status" value="1"/>
</dbReference>
<keyword evidence="5" id="KW-0235">DNA replication</keyword>
<sequence length="544" mass="61674">MYTALYRKWRPKKFEDVCGQEQITRILKNQIKTGQLSHAYLFCGTRGTGKTSTAKLLAKAVNCFNLQDGNPCDSCESCISINQGNSMDVFEIDAASNRRIEDVRDLREAVKFAPAMGKYKVYIIDEVHMLTNEAFNALLKTLEEPPAYVKFILATTEPHKLPATILSRCQRFDFKRLVQDDIVGRLEYICKQENIKAEEDALRLIARNSDGAMRDAISIMDQCAVFGKMEIKYDDVLKVLGIASDEYLFKMADAILDGDCSGAMLLVQEISRQGKDMGQLARDLLNHYRNLLMAKLVDQSEDVIDLSRETIAMLKEQSSRYGRNNIIRCIDILSDLTSNIKWAPQPKTLLEVAVIKMCKLDKDMSPEGLLARIEKLEDMLAKGEISITAVQEGKKAKKEEKKEDKNIEKKASEQSKNVEIKPVPSEIIEKWNGFIQEIKNRKKMKLRTYLALCKPAIVDGENVLLCFARQDSFSKESVEKADNRKEIEAIATEYFAKPIRIKAVYEDEIAIASEEAKAESEEDDVVKKAIELFGEDLVEVVEEE</sequence>
<dbReference type="CDD" id="cd18137">
    <property type="entry name" value="HLD_clamp_pol_III_gamma_tau"/>
    <property type="match status" value="1"/>
</dbReference>
<dbReference type="SUPFAM" id="SSF52540">
    <property type="entry name" value="P-loop containing nucleoside triphosphate hydrolases"/>
    <property type="match status" value="1"/>
</dbReference>
<dbReference type="InterPro" id="IPR012763">
    <property type="entry name" value="DNA_pol_III_sug/sutau_N"/>
</dbReference>
<dbReference type="GO" id="GO:0046872">
    <property type="term" value="F:metal ion binding"/>
    <property type="evidence" value="ECO:0007669"/>
    <property type="project" value="UniProtKB-KW"/>
</dbReference>
<dbReference type="Gene3D" id="1.20.272.10">
    <property type="match status" value="1"/>
</dbReference>
<dbReference type="InterPro" id="IPR005790">
    <property type="entry name" value="DNA_polIII_delta"/>
</dbReference>
<dbReference type="SMART" id="SM00382">
    <property type="entry name" value="AAA"/>
    <property type="match status" value="1"/>
</dbReference>
<evidence type="ECO:0000256" key="7">
    <source>
        <dbReference type="ARBA" id="ARBA00022741"/>
    </source>
</evidence>
<evidence type="ECO:0000256" key="6">
    <source>
        <dbReference type="ARBA" id="ARBA00022723"/>
    </source>
</evidence>
<dbReference type="NCBIfam" id="TIGR02397">
    <property type="entry name" value="dnaX_nterm"/>
    <property type="match status" value="1"/>
</dbReference>
<keyword evidence="6" id="KW-0479">Metal-binding</keyword>
<keyword evidence="4" id="KW-0548">Nucleotidyltransferase</keyword>
<dbReference type="Pfam" id="PF13177">
    <property type="entry name" value="DNA_pol3_delta2"/>
    <property type="match status" value="1"/>
</dbReference>
<evidence type="ECO:0000256" key="5">
    <source>
        <dbReference type="ARBA" id="ARBA00022705"/>
    </source>
</evidence>
<evidence type="ECO:0000256" key="9">
    <source>
        <dbReference type="ARBA" id="ARBA00022840"/>
    </source>
</evidence>
<evidence type="ECO:0000259" key="13">
    <source>
        <dbReference type="SMART" id="SM00382"/>
    </source>
</evidence>
<dbReference type="Gene3D" id="1.10.8.60">
    <property type="match status" value="1"/>
</dbReference>
<comment type="catalytic activity">
    <reaction evidence="11">
        <text>DNA(n) + a 2'-deoxyribonucleoside 5'-triphosphate = DNA(n+1) + diphosphate</text>
        <dbReference type="Rhea" id="RHEA:22508"/>
        <dbReference type="Rhea" id="RHEA-COMP:17339"/>
        <dbReference type="Rhea" id="RHEA-COMP:17340"/>
        <dbReference type="ChEBI" id="CHEBI:33019"/>
        <dbReference type="ChEBI" id="CHEBI:61560"/>
        <dbReference type="ChEBI" id="CHEBI:173112"/>
        <dbReference type="EC" id="2.7.7.7"/>
    </reaction>
</comment>
<dbReference type="GO" id="GO:0003887">
    <property type="term" value="F:DNA-directed DNA polymerase activity"/>
    <property type="evidence" value="ECO:0007669"/>
    <property type="project" value="UniProtKB-KW"/>
</dbReference>
<dbReference type="InterPro" id="IPR027417">
    <property type="entry name" value="P-loop_NTPase"/>
</dbReference>
<protein>
    <recommendedName>
        <fullName evidence="2">DNA-directed DNA polymerase</fullName>
        <ecNumber evidence="2">2.7.7.7</ecNumber>
    </recommendedName>
</protein>
<dbReference type="RefSeq" id="WP_175548447.1">
    <property type="nucleotide sequence ID" value="NZ_FQZS01000032.1"/>
</dbReference>
<dbReference type="GO" id="GO:0006261">
    <property type="term" value="P:DNA-templated DNA replication"/>
    <property type="evidence" value="ECO:0007669"/>
    <property type="project" value="TreeGrafter"/>
</dbReference>
<evidence type="ECO:0000313" key="14">
    <source>
        <dbReference type="EMBL" id="SHJ33941.1"/>
    </source>
</evidence>
<evidence type="ECO:0000256" key="11">
    <source>
        <dbReference type="ARBA" id="ARBA00049244"/>
    </source>
</evidence>
<dbReference type="EC" id="2.7.7.7" evidence="2"/>
<dbReference type="InterPro" id="IPR048448">
    <property type="entry name" value="DnaX-like_C"/>
</dbReference>
<dbReference type="PRINTS" id="PR00300">
    <property type="entry name" value="CLPPROTEASEA"/>
</dbReference>
<dbReference type="Gene3D" id="3.40.50.300">
    <property type="entry name" value="P-loop containing nucleotide triphosphate hydrolases"/>
    <property type="match status" value="1"/>
</dbReference>
<dbReference type="InterPro" id="IPR008921">
    <property type="entry name" value="DNA_pol3_clamp-load_cplx_C"/>
</dbReference>
<keyword evidence="9" id="KW-0067">ATP-binding</keyword>
<evidence type="ECO:0000256" key="8">
    <source>
        <dbReference type="ARBA" id="ARBA00022833"/>
    </source>
</evidence>
<dbReference type="GO" id="GO:0003677">
    <property type="term" value="F:DNA binding"/>
    <property type="evidence" value="ECO:0007669"/>
    <property type="project" value="InterPro"/>
</dbReference>
<evidence type="ECO:0000256" key="2">
    <source>
        <dbReference type="ARBA" id="ARBA00012417"/>
    </source>
</evidence>
<dbReference type="InterPro" id="IPR001270">
    <property type="entry name" value="ClpA/B"/>
</dbReference>
<dbReference type="InterPro" id="IPR050238">
    <property type="entry name" value="DNA_Rep/Repair_Clamp_Loader"/>
</dbReference>
<evidence type="ECO:0000256" key="3">
    <source>
        <dbReference type="ARBA" id="ARBA00022679"/>
    </source>
</evidence>
<keyword evidence="3" id="KW-0808">Transferase</keyword>
<dbReference type="InterPro" id="IPR003593">
    <property type="entry name" value="AAA+_ATPase"/>
</dbReference>
<gene>
    <name evidence="14" type="ORF">SAMN02745176_03267</name>
</gene>
<dbReference type="FunFam" id="3.40.50.300:FF:000014">
    <property type="entry name" value="DNA polymerase III subunit gamma/tau"/>
    <property type="match status" value="1"/>
</dbReference>
<dbReference type="Pfam" id="PF22608">
    <property type="entry name" value="DNAX_ATPase_lid"/>
    <property type="match status" value="1"/>
</dbReference>
<feature type="domain" description="AAA+ ATPase" evidence="13">
    <location>
        <begin position="36"/>
        <end position="178"/>
    </location>
</feature>
<dbReference type="GO" id="GO:0005524">
    <property type="term" value="F:ATP binding"/>
    <property type="evidence" value="ECO:0007669"/>
    <property type="project" value="UniProtKB-KW"/>
</dbReference>
<dbReference type="Proteomes" id="UP000184442">
    <property type="component" value="Unassembled WGS sequence"/>
</dbReference>
<organism evidence="14 15">
    <name type="scientific">Lutispora thermophila DSM 19022</name>
    <dbReference type="NCBI Taxonomy" id="1122184"/>
    <lineage>
        <taxon>Bacteria</taxon>
        <taxon>Bacillati</taxon>
        <taxon>Bacillota</taxon>
        <taxon>Clostridia</taxon>
        <taxon>Lutisporales</taxon>
        <taxon>Lutisporaceae</taxon>
        <taxon>Lutispora</taxon>
    </lineage>
</organism>
<name>A0A1M6IHM4_9FIRM</name>
<evidence type="ECO:0000256" key="1">
    <source>
        <dbReference type="ARBA" id="ARBA00006360"/>
    </source>
</evidence>
<keyword evidence="15" id="KW-1185">Reference proteome</keyword>
<dbReference type="FunFam" id="1.10.8.60:FF:000013">
    <property type="entry name" value="DNA polymerase III subunit gamma/tau"/>
    <property type="match status" value="1"/>
</dbReference>
<accession>A0A1M6IHM4</accession>
<comment type="similarity">
    <text evidence="1">Belongs to the DnaX/STICHEL family.</text>
</comment>
<dbReference type="AlphaFoldDB" id="A0A1M6IHM4"/>
<reference evidence="14 15" key="1">
    <citation type="submission" date="2016-11" db="EMBL/GenBank/DDBJ databases">
        <authorList>
            <person name="Jaros S."/>
            <person name="Januszkiewicz K."/>
            <person name="Wedrychowicz H."/>
        </authorList>
    </citation>
    <scope>NUCLEOTIDE SEQUENCE [LARGE SCALE GENOMIC DNA]</scope>
    <source>
        <strain evidence="14 15">DSM 19022</strain>
    </source>
</reference>
<feature type="region of interest" description="Disordered" evidence="12">
    <location>
        <begin position="392"/>
        <end position="414"/>
    </location>
</feature>